<organism evidence="1 2">
    <name type="scientific">Xylanibacter brevis</name>
    <dbReference type="NCBI Taxonomy" id="83231"/>
    <lineage>
        <taxon>Bacteria</taxon>
        <taxon>Pseudomonadati</taxon>
        <taxon>Bacteroidota</taxon>
        <taxon>Bacteroidia</taxon>
        <taxon>Bacteroidales</taxon>
        <taxon>Prevotellaceae</taxon>
        <taxon>Xylanibacter</taxon>
    </lineage>
</organism>
<dbReference type="SUPFAM" id="SSF48452">
    <property type="entry name" value="TPR-like"/>
    <property type="match status" value="1"/>
</dbReference>
<proteinExistence type="predicted"/>
<accession>A0ABS9CJ03</accession>
<evidence type="ECO:0000313" key="1">
    <source>
        <dbReference type="EMBL" id="MCF2564272.1"/>
    </source>
</evidence>
<dbReference type="EMBL" id="JADYTN010000020">
    <property type="protein sequence ID" value="MCF2564272.1"/>
    <property type="molecule type" value="Genomic_DNA"/>
</dbReference>
<reference evidence="1 2" key="1">
    <citation type="submission" date="2020-12" db="EMBL/GenBank/DDBJ databases">
        <title>Whole genome sequences of gut porcine anaerobes.</title>
        <authorList>
            <person name="Kubasova T."/>
            <person name="Jahodarova E."/>
            <person name="Rychlik I."/>
        </authorList>
    </citation>
    <scope>NUCLEOTIDE SEQUENCE [LARGE SCALE GENOMIC DNA]</scope>
    <source>
        <strain evidence="1 2">An925</strain>
    </source>
</reference>
<sequence>MKKLVFLSAVAVAALTSCGGKLGELSADNFKVVPNPLVAESGQVPATINGMFPEKYMAKKAVVTVTPELRFTDNGVETAVKGQSATFQGEKVLGNDQSISYKVGGHYTMKANFAYQPAMQKSDLYLTFNARVGKKEVQVPAVKVATGVIATSELYRSTITSANPCTSQDAFQRVNEQKFDATIKFLIQQAELRKSELKSNSVQEFTSLLKRIAQDQEGLNINNVEISAYASPDGGVSLNEKLANKRQKNTESYVKKQMKAAKIDANLSSQYTAQDWEGFQELVKASNIQDKDVILRVLSMYQDPQEREQQIKNMSQGFRELADGILPELRRARMTINYETIGRDDDQIFAQYKEDASKLSVEELLYAASIADTDAQREDILKTTTNLYREDSRAYNNLAVLAMQKGNNAEAQKYLSMARTLDAKNAEANANMGLLALQQGDAKTAEDYISRAAGANNLAEALGNLHLAQGNYALAQQDFAGVNSNSAALAQLLNKDYARATQTLANVKNPDAMTDYLNAIVNARQGNNDAAASYLRSAIQKDPKLAQYAANDLELSKVSK</sequence>
<dbReference type="Gene3D" id="1.25.40.10">
    <property type="entry name" value="Tetratricopeptide repeat domain"/>
    <property type="match status" value="1"/>
</dbReference>
<dbReference type="SMART" id="SM00028">
    <property type="entry name" value="TPR"/>
    <property type="match status" value="3"/>
</dbReference>
<dbReference type="Proteomes" id="UP001200470">
    <property type="component" value="Unassembled WGS sequence"/>
</dbReference>
<evidence type="ECO:0008006" key="3">
    <source>
        <dbReference type="Google" id="ProtNLM"/>
    </source>
</evidence>
<dbReference type="InterPro" id="IPR011990">
    <property type="entry name" value="TPR-like_helical_dom_sf"/>
</dbReference>
<evidence type="ECO:0000313" key="2">
    <source>
        <dbReference type="Proteomes" id="UP001200470"/>
    </source>
</evidence>
<protein>
    <recommendedName>
        <fullName evidence="3">Tetratricopeptide repeat protein</fullName>
    </recommendedName>
</protein>
<gene>
    <name evidence="1" type="ORF">I6E12_09115</name>
</gene>
<dbReference type="Pfam" id="PF13181">
    <property type="entry name" value="TPR_8"/>
    <property type="match status" value="1"/>
</dbReference>
<dbReference type="PROSITE" id="PS51257">
    <property type="entry name" value="PROKAR_LIPOPROTEIN"/>
    <property type="match status" value="1"/>
</dbReference>
<name>A0ABS9CJ03_9BACT</name>
<keyword evidence="2" id="KW-1185">Reference proteome</keyword>
<dbReference type="InterPro" id="IPR019734">
    <property type="entry name" value="TPR_rpt"/>
</dbReference>
<comment type="caution">
    <text evidence="1">The sequence shown here is derived from an EMBL/GenBank/DDBJ whole genome shotgun (WGS) entry which is preliminary data.</text>
</comment>
<dbReference type="RefSeq" id="WP_094389860.1">
    <property type="nucleotide sequence ID" value="NZ_JADYTN010000020.1"/>
</dbReference>